<dbReference type="Gene3D" id="3.30.2350.10">
    <property type="entry name" value="Pseudouridine synthase"/>
    <property type="match status" value="1"/>
</dbReference>
<dbReference type="SUPFAM" id="SSF55174">
    <property type="entry name" value="Alpha-L RNA-binding motif"/>
    <property type="match status" value="1"/>
</dbReference>
<keyword evidence="4" id="KW-0694">RNA-binding</keyword>
<protein>
    <recommendedName>
        <fullName evidence="5">Pseudouridine synthase</fullName>
        <ecNumber evidence="5">5.4.99.-</ecNumber>
    </recommendedName>
</protein>
<name>A0ABP9UC86_9BACT</name>
<gene>
    <name evidence="7" type="ORF">UREOM_0550</name>
</gene>
<evidence type="ECO:0000256" key="2">
    <source>
        <dbReference type="ARBA" id="ARBA00010876"/>
    </source>
</evidence>
<dbReference type="NCBIfam" id="TIGR00005">
    <property type="entry name" value="rluA_subfam"/>
    <property type="match status" value="1"/>
</dbReference>
<dbReference type="RefSeq" id="WP_353289509.1">
    <property type="nucleotide sequence ID" value="NZ_BAABQM010000001.1"/>
</dbReference>
<dbReference type="CDD" id="cd00165">
    <property type="entry name" value="S4"/>
    <property type="match status" value="1"/>
</dbReference>
<dbReference type="Pfam" id="PF00849">
    <property type="entry name" value="PseudoU_synth_2"/>
    <property type="match status" value="1"/>
</dbReference>
<dbReference type="InterPro" id="IPR050188">
    <property type="entry name" value="RluA_PseudoU_synthase"/>
</dbReference>
<comment type="catalytic activity">
    <reaction evidence="1 5">
        <text>a uridine in RNA = a pseudouridine in RNA</text>
        <dbReference type="Rhea" id="RHEA:48348"/>
        <dbReference type="Rhea" id="RHEA-COMP:12068"/>
        <dbReference type="Rhea" id="RHEA-COMP:12069"/>
        <dbReference type="ChEBI" id="CHEBI:65314"/>
        <dbReference type="ChEBI" id="CHEBI:65315"/>
    </reaction>
</comment>
<dbReference type="CDD" id="cd02869">
    <property type="entry name" value="PseudoU_synth_RluA_like"/>
    <property type="match status" value="1"/>
</dbReference>
<dbReference type="Proteomes" id="UP001449582">
    <property type="component" value="Unassembled WGS sequence"/>
</dbReference>
<keyword evidence="8" id="KW-1185">Reference proteome</keyword>
<evidence type="ECO:0000259" key="6">
    <source>
        <dbReference type="SMART" id="SM00363"/>
    </source>
</evidence>
<dbReference type="Pfam" id="PF01479">
    <property type="entry name" value="S4"/>
    <property type="match status" value="1"/>
</dbReference>
<evidence type="ECO:0000256" key="4">
    <source>
        <dbReference type="PROSITE-ProRule" id="PRU00182"/>
    </source>
</evidence>
<dbReference type="PROSITE" id="PS01129">
    <property type="entry name" value="PSI_RLU"/>
    <property type="match status" value="1"/>
</dbReference>
<sequence length="312" mass="35916">MEKTIIVPWKVDRLDKFLTEELAISRSQIKKMIDDNLIYVNDELVSKSGMALEKDAVIVIKDSLQTDKAAIVLQPLDAPLDILLETEDLMVLNKPTGLLIHPTEHNEPDTLAARLKHYFIQNNNHEFDNSIRPGIVHRLDKDTSGLIIVAKNQVTLEKLQQMMQKNLVKRKYYALVHNCFDLKNNKIFRVNAPIGRSLQNKSKMQVNSSKDAKEAITIVKVVQNISNTNALVECELMTGRTHQIRAHMQFINHPVVNDKVYGIEKNPSDFGQYLMCHEVQFYNPMDQKLVHINLPIPQEFQERINELTNEKM</sequence>
<evidence type="ECO:0000313" key="7">
    <source>
        <dbReference type="EMBL" id="GAA5414344.1"/>
    </source>
</evidence>
<dbReference type="SUPFAM" id="SSF55120">
    <property type="entry name" value="Pseudouridine synthase"/>
    <property type="match status" value="1"/>
</dbReference>
<evidence type="ECO:0000256" key="5">
    <source>
        <dbReference type="RuleBase" id="RU362028"/>
    </source>
</evidence>
<dbReference type="EC" id="5.4.99.-" evidence="5"/>
<evidence type="ECO:0000313" key="8">
    <source>
        <dbReference type="Proteomes" id="UP001449582"/>
    </source>
</evidence>
<dbReference type="InterPro" id="IPR006224">
    <property type="entry name" value="PsdUridine_synth_RluA-like_CS"/>
</dbReference>
<comment type="caution">
    <text evidence="7">The sequence shown here is derived from an EMBL/GenBank/DDBJ whole genome shotgun (WGS) entry which is preliminary data.</text>
</comment>
<dbReference type="InterPro" id="IPR006225">
    <property type="entry name" value="PsdUridine_synth_RluC/D"/>
</dbReference>
<evidence type="ECO:0000256" key="3">
    <source>
        <dbReference type="ARBA" id="ARBA00023235"/>
    </source>
</evidence>
<dbReference type="InterPro" id="IPR002942">
    <property type="entry name" value="S4_RNA-bd"/>
</dbReference>
<dbReference type="InterPro" id="IPR036986">
    <property type="entry name" value="S4_RNA-bd_sf"/>
</dbReference>
<dbReference type="SMART" id="SM00363">
    <property type="entry name" value="S4"/>
    <property type="match status" value="1"/>
</dbReference>
<keyword evidence="3 5" id="KW-0413">Isomerase</keyword>
<proteinExistence type="inferred from homology"/>
<dbReference type="EMBL" id="BAABQM010000001">
    <property type="protein sequence ID" value="GAA5414344.1"/>
    <property type="molecule type" value="Genomic_DNA"/>
</dbReference>
<reference evidence="7" key="1">
    <citation type="submission" date="2024-02" db="EMBL/GenBank/DDBJ databases">
        <title>Draft genome sequence of new strains in genus Ureaplasma.</title>
        <authorList>
            <person name="Nakajima Y."/>
            <person name="Segawa T."/>
        </authorList>
    </citation>
    <scope>NUCLEOTIDE SEQUENCE [LARGE SCALE GENOMIC DNA]</scope>
    <source>
        <strain evidence="7">OM1</strain>
    </source>
</reference>
<dbReference type="PANTHER" id="PTHR21600">
    <property type="entry name" value="MITOCHONDRIAL RNA PSEUDOURIDINE SYNTHASE"/>
    <property type="match status" value="1"/>
</dbReference>
<comment type="function">
    <text evidence="5">Responsible for synthesis of pseudouridine from uracil.</text>
</comment>
<dbReference type="PANTHER" id="PTHR21600:SF44">
    <property type="entry name" value="RIBOSOMAL LARGE SUBUNIT PSEUDOURIDINE SYNTHASE D"/>
    <property type="match status" value="1"/>
</dbReference>
<feature type="domain" description="RNA-binding S4" evidence="6">
    <location>
        <begin position="12"/>
        <end position="77"/>
    </location>
</feature>
<accession>A0ABP9UC86</accession>
<dbReference type="InterPro" id="IPR020103">
    <property type="entry name" value="PsdUridine_synth_cat_dom_sf"/>
</dbReference>
<dbReference type="InterPro" id="IPR006145">
    <property type="entry name" value="PsdUridine_synth_RsuA/RluA"/>
</dbReference>
<dbReference type="Gene3D" id="3.10.290.10">
    <property type="entry name" value="RNA-binding S4 domain"/>
    <property type="match status" value="1"/>
</dbReference>
<dbReference type="PROSITE" id="PS50889">
    <property type="entry name" value="S4"/>
    <property type="match status" value="1"/>
</dbReference>
<organism evidence="7 8">
    <name type="scientific">Ureaplasma ceti</name>
    <dbReference type="NCBI Taxonomy" id="3119530"/>
    <lineage>
        <taxon>Bacteria</taxon>
        <taxon>Bacillati</taxon>
        <taxon>Mycoplasmatota</taxon>
        <taxon>Mycoplasmoidales</taxon>
        <taxon>Mycoplasmoidaceae</taxon>
        <taxon>Ureaplasma</taxon>
    </lineage>
</organism>
<evidence type="ECO:0000256" key="1">
    <source>
        <dbReference type="ARBA" id="ARBA00000073"/>
    </source>
</evidence>
<comment type="similarity">
    <text evidence="2 5">Belongs to the pseudouridine synthase RluA family.</text>
</comment>